<proteinExistence type="predicted"/>
<organism evidence="2 3">
    <name type="scientific">Agromyces neolithicus</name>
    <dbReference type="NCBI Taxonomy" id="269420"/>
    <lineage>
        <taxon>Bacteria</taxon>
        <taxon>Bacillati</taxon>
        <taxon>Actinomycetota</taxon>
        <taxon>Actinomycetes</taxon>
        <taxon>Micrococcales</taxon>
        <taxon>Microbacteriaceae</taxon>
        <taxon>Agromyces</taxon>
    </lineage>
</organism>
<keyword evidence="1" id="KW-0812">Transmembrane</keyword>
<keyword evidence="3" id="KW-1185">Reference proteome</keyword>
<gene>
    <name evidence="2" type="ORF">GCM10009749_16590</name>
</gene>
<dbReference type="EMBL" id="BAAANJ010000005">
    <property type="protein sequence ID" value="GAA1808824.1"/>
    <property type="molecule type" value="Genomic_DNA"/>
</dbReference>
<dbReference type="Pfam" id="PF08570">
    <property type="entry name" value="DUF1761"/>
    <property type="match status" value="1"/>
</dbReference>
<keyword evidence="1" id="KW-1133">Transmembrane helix</keyword>
<accession>A0ABN2M432</accession>
<dbReference type="Proteomes" id="UP001500002">
    <property type="component" value="Unassembled WGS sequence"/>
</dbReference>
<evidence type="ECO:0008006" key="4">
    <source>
        <dbReference type="Google" id="ProtNLM"/>
    </source>
</evidence>
<feature type="transmembrane region" description="Helical" evidence="1">
    <location>
        <begin position="113"/>
        <end position="136"/>
    </location>
</feature>
<keyword evidence="1" id="KW-0472">Membrane</keyword>
<evidence type="ECO:0000256" key="1">
    <source>
        <dbReference type="SAM" id="Phobius"/>
    </source>
</evidence>
<protein>
    <recommendedName>
        <fullName evidence="4">DUF1761 domain-containing protein</fullName>
    </recommendedName>
</protein>
<comment type="caution">
    <text evidence="2">The sequence shown here is derived from an EMBL/GenBank/DDBJ whole genome shotgun (WGS) entry which is preliminary data.</text>
</comment>
<feature type="transmembrane region" description="Helical" evidence="1">
    <location>
        <begin position="12"/>
        <end position="32"/>
    </location>
</feature>
<feature type="transmembrane region" description="Helical" evidence="1">
    <location>
        <begin position="84"/>
        <end position="101"/>
    </location>
</feature>
<feature type="transmembrane region" description="Helical" evidence="1">
    <location>
        <begin position="53"/>
        <end position="78"/>
    </location>
</feature>
<dbReference type="InterPro" id="IPR013879">
    <property type="entry name" value="DUF1761"/>
</dbReference>
<dbReference type="RefSeq" id="WP_344295342.1">
    <property type="nucleotide sequence ID" value="NZ_BAAANJ010000005.1"/>
</dbReference>
<evidence type="ECO:0000313" key="3">
    <source>
        <dbReference type="Proteomes" id="UP001500002"/>
    </source>
</evidence>
<reference evidence="2 3" key="1">
    <citation type="journal article" date="2019" name="Int. J. Syst. Evol. Microbiol.">
        <title>The Global Catalogue of Microorganisms (GCM) 10K type strain sequencing project: providing services to taxonomists for standard genome sequencing and annotation.</title>
        <authorList>
            <consortium name="The Broad Institute Genomics Platform"/>
            <consortium name="The Broad Institute Genome Sequencing Center for Infectious Disease"/>
            <person name="Wu L."/>
            <person name="Ma J."/>
        </authorList>
    </citation>
    <scope>NUCLEOTIDE SEQUENCE [LARGE SCALE GENOMIC DNA]</scope>
    <source>
        <strain evidence="2 3">JCM 14322</strain>
    </source>
</reference>
<evidence type="ECO:0000313" key="2">
    <source>
        <dbReference type="EMBL" id="GAA1808824.1"/>
    </source>
</evidence>
<name>A0ABN2M432_9MICO</name>
<sequence length="137" mass="14243">MIEALSRLDWLAIGAATLASFVLGALWFTPLFGRQWDRSLGISRERGSRYPAIYYVVPFVSSALVSVATGILIVATGVEGWGESAALGLVVGVGYSAAITFTNAVNPVMPHPLAFAAITGSYHVVSAVAAAVIIGAF</sequence>